<dbReference type="GO" id="GO:0046677">
    <property type="term" value="P:response to antibiotic"/>
    <property type="evidence" value="ECO:0007669"/>
    <property type="project" value="UniProtKB-UniRule"/>
</dbReference>
<dbReference type="PANTHER" id="PTHR30627:SF6">
    <property type="entry name" value="BETA-LACTAMASE YBXI-RELATED"/>
    <property type="match status" value="1"/>
</dbReference>
<dbReference type="Pfam" id="PF00905">
    <property type="entry name" value="Transpeptidase"/>
    <property type="match status" value="1"/>
</dbReference>
<dbReference type="SUPFAM" id="SSF56601">
    <property type="entry name" value="beta-lactamase/transpeptidase-like"/>
    <property type="match status" value="1"/>
</dbReference>
<dbReference type="GO" id="GO:0017001">
    <property type="term" value="P:antibiotic catabolic process"/>
    <property type="evidence" value="ECO:0007669"/>
    <property type="project" value="InterPro"/>
</dbReference>
<name>A0A1Y2K4C3_9PROT</name>
<dbReference type="GO" id="GO:0005886">
    <property type="term" value="C:plasma membrane"/>
    <property type="evidence" value="ECO:0007669"/>
    <property type="project" value="TreeGrafter"/>
</dbReference>
<dbReference type="InterPro" id="IPR012338">
    <property type="entry name" value="Beta-lactam/transpept-like"/>
</dbReference>
<evidence type="ECO:0000313" key="10">
    <source>
        <dbReference type="EMBL" id="OSM01984.1"/>
    </source>
</evidence>
<evidence type="ECO:0000259" key="9">
    <source>
        <dbReference type="Pfam" id="PF00905"/>
    </source>
</evidence>
<dbReference type="PANTHER" id="PTHR30627">
    <property type="entry name" value="PEPTIDOGLYCAN D,D-TRANSPEPTIDASE"/>
    <property type="match status" value="1"/>
</dbReference>
<organism evidence="10 11">
    <name type="scientific">Magnetofaba australis IT-1</name>
    <dbReference type="NCBI Taxonomy" id="1434232"/>
    <lineage>
        <taxon>Bacteria</taxon>
        <taxon>Pseudomonadati</taxon>
        <taxon>Pseudomonadota</taxon>
        <taxon>Magnetococcia</taxon>
        <taxon>Magnetococcales</taxon>
        <taxon>Magnetococcaceae</taxon>
        <taxon>Magnetofaba</taxon>
    </lineage>
</organism>
<keyword evidence="11" id="KW-1185">Reference proteome</keyword>
<dbReference type="Proteomes" id="UP000194003">
    <property type="component" value="Unassembled WGS sequence"/>
</dbReference>
<dbReference type="InterPro" id="IPR002137">
    <property type="entry name" value="Beta-lactam_class-D_AS"/>
</dbReference>
<sequence length="219" mass="24315">MDACQQRWIPASTFKIPNTLIALETGAVNTTEVFKWDGSPQAFKPWERDMTLQQALKVSAVPVYQRIARRIGLSRMATWVKRLNFGSGDIGDTVDNFWLQGPLTISPIEQARFMQRVATNDLPLRPETLSTLHQIIPQQAWGGGQLRGKTGWLTRVGAKRGWYVGWFTPSSSSAAKNKGDQTVAFAVNIPMPELKLAPLRIALAKRALQAGGWAQQEAD</sequence>
<comment type="catalytic activity">
    <reaction evidence="1 8">
        <text>a beta-lactam + H2O = a substituted beta-amino acid</text>
        <dbReference type="Rhea" id="RHEA:20401"/>
        <dbReference type="ChEBI" id="CHEBI:15377"/>
        <dbReference type="ChEBI" id="CHEBI:35627"/>
        <dbReference type="ChEBI" id="CHEBI:140347"/>
        <dbReference type="EC" id="3.5.2.6"/>
    </reaction>
</comment>
<dbReference type="InterPro" id="IPR001460">
    <property type="entry name" value="PCN-bd_Tpept"/>
</dbReference>
<dbReference type="GO" id="GO:0008658">
    <property type="term" value="F:penicillin binding"/>
    <property type="evidence" value="ECO:0007669"/>
    <property type="project" value="InterPro"/>
</dbReference>
<feature type="active site" description="Acyl-ester intermediate" evidence="7">
    <location>
        <position position="12"/>
    </location>
</feature>
<evidence type="ECO:0000256" key="1">
    <source>
        <dbReference type="ARBA" id="ARBA00001526"/>
    </source>
</evidence>
<keyword evidence="6 8" id="KW-0046">Antibiotic resistance</keyword>
<dbReference type="Gene3D" id="3.40.710.10">
    <property type="entry name" value="DD-peptidase/beta-lactamase superfamily"/>
    <property type="match status" value="1"/>
</dbReference>
<accession>A0A1Y2K4C3</accession>
<dbReference type="GO" id="GO:0071555">
    <property type="term" value="P:cell wall organization"/>
    <property type="evidence" value="ECO:0007669"/>
    <property type="project" value="TreeGrafter"/>
</dbReference>
<dbReference type="AlphaFoldDB" id="A0A1Y2K4C3"/>
<feature type="modified residue" description="N6-carboxylysine" evidence="7">
    <location>
        <position position="15"/>
    </location>
</feature>
<evidence type="ECO:0000256" key="2">
    <source>
        <dbReference type="ARBA" id="ARBA00007898"/>
    </source>
</evidence>
<comment type="similarity">
    <text evidence="2 8">Belongs to the class-D beta-lactamase family.</text>
</comment>
<evidence type="ECO:0000256" key="6">
    <source>
        <dbReference type="ARBA" id="ARBA00023251"/>
    </source>
</evidence>
<evidence type="ECO:0000256" key="5">
    <source>
        <dbReference type="ARBA" id="ARBA00022801"/>
    </source>
</evidence>
<protein>
    <recommendedName>
        <fullName evidence="3 8">Beta-lactamase</fullName>
        <ecNumber evidence="3 8">3.5.2.6</ecNumber>
    </recommendedName>
</protein>
<proteinExistence type="inferred from homology"/>
<comment type="caution">
    <text evidence="10">The sequence shown here is derived from an EMBL/GenBank/DDBJ whole genome shotgun (WGS) entry which is preliminary data.</text>
</comment>
<gene>
    <name evidence="10" type="ORF">MAIT1_02054</name>
</gene>
<evidence type="ECO:0000313" key="11">
    <source>
        <dbReference type="Proteomes" id="UP000194003"/>
    </source>
</evidence>
<dbReference type="PROSITE" id="PS00337">
    <property type="entry name" value="BETA_LACTAMASE_D"/>
    <property type="match status" value="1"/>
</dbReference>
<feature type="domain" description="Penicillin-binding protein transpeptidase" evidence="9">
    <location>
        <begin position="2"/>
        <end position="193"/>
    </location>
</feature>
<keyword evidence="5 8" id="KW-0378">Hydrolase</keyword>
<dbReference type="GO" id="GO:0008800">
    <property type="term" value="F:beta-lactamase activity"/>
    <property type="evidence" value="ECO:0007669"/>
    <property type="project" value="UniProtKB-UniRule"/>
</dbReference>
<evidence type="ECO:0000256" key="7">
    <source>
        <dbReference type="PIRSR" id="PIRSR602137-50"/>
    </source>
</evidence>
<evidence type="ECO:0000256" key="3">
    <source>
        <dbReference type="ARBA" id="ARBA00012865"/>
    </source>
</evidence>
<reference evidence="10 11" key="1">
    <citation type="journal article" date="2016" name="BMC Genomics">
        <title>Combined genomic and structural analyses of a cultured magnetotactic bacterium reveals its niche adaptation to a dynamic environment.</title>
        <authorList>
            <person name="Araujo A.C."/>
            <person name="Morillo V."/>
            <person name="Cypriano J."/>
            <person name="Teixeira L.C."/>
            <person name="Leao P."/>
            <person name="Lyra S."/>
            <person name="Almeida L.G."/>
            <person name="Bazylinski D.A."/>
            <person name="Vasconcellos A.T."/>
            <person name="Abreu F."/>
            <person name="Lins U."/>
        </authorList>
    </citation>
    <scope>NUCLEOTIDE SEQUENCE [LARGE SCALE GENOMIC DNA]</scope>
    <source>
        <strain evidence="10 11">IT-1</strain>
    </source>
</reference>
<evidence type="ECO:0000256" key="8">
    <source>
        <dbReference type="RuleBase" id="RU361140"/>
    </source>
</evidence>
<evidence type="ECO:0000256" key="4">
    <source>
        <dbReference type="ARBA" id="ARBA00022729"/>
    </source>
</evidence>
<keyword evidence="4" id="KW-0732">Signal</keyword>
<dbReference type="InterPro" id="IPR050515">
    <property type="entry name" value="Beta-lactam/transpept"/>
</dbReference>
<dbReference type="EMBL" id="LVJN01000020">
    <property type="protein sequence ID" value="OSM01984.1"/>
    <property type="molecule type" value="Genomic_DNA"/>
</dbReference>
<dbReference type="EC" id="3.5.2.6" evidence="3 8"/>